<evidence type="ECO:0000259" key="3">
    <source>
        <dbReference type="PROSITE" id="PS50102"/>
    </source>
</evidence>
<evidence type="ECO:0000313" key="4">
    <source>
        <dbReference type="EMBL" id="CDS06393.1"/>
    </source>
</evidence>
<dbReference type="GO" id="GO:0003723">
    <property type="term" value="F:RNA binding"/>
    <property type="evidence" value="ECO:0007669"/>
    <property type="project" value="UniProtKB-UniRule"/>
</dbReference>
<name>A0A077WH80_9FUNG</name>
<feature type="region of interest" description="Disordered" evidence="2">
    <location>
        <begin position="560"/>
        <end position="612"/>
    </location>
</feature>
<dbReference type="InterPro" id="IPR000504">
    <property type="entry name" value="RRM_dom"/>
</dbReference>
<feature type="compositionally biased region" description="Polar residues" evidence="2">
    <location>
        <begin position="530"/>
        <end position="543"/>
    </location>
</feature>
<feature type="compositionally biased region" description="Low complexity" evidence="2">
    <location>
        <begin position="36"/>
        <end position="56"/>
    </location>
</feature>
<feature type="compositionally biased region" description="Polar residues" evidence="2">
    <location>
        <begin position="204"/>
        <end position="221"/>
    </location>
</feature>
<dbReference type="Gene3D" id="3.30.70.330">
    <property type="match status" value="1"/>
</dbReference>
<keyword evidence="1" id="KW-0694">RNA-binding</keyword>
<sequence>MADTPTVNKTQSNVVDDFLAALFASNPTPTLEKKPQSQPKSPQQTTATLSTTSTTSPKDTDNDQQGGDAAGTTKRAEILDEFDEYEMLSKRKHEAKDSTANARKSGKAGFKPKKAAKKVWPEARLLVRGIPHTAKKRDVLKHFNKYGNIVESHFGGNGMDYIQFDSPASCSAALAENGTNIKGSTIELDVAANPRPFVSYENSTQQQQHQQVPFRTGNKFSSRGGGNAPVSRGRGRMRGAGHFQPYSVQHHPQQQVPEYDPTDYSMWNGGYRENYTNQQQQQQQPLYENNSFRGKRGGRQGMRGSGRGKLKGVMARQQHQRHPSPSRSDPLSVLQNRDAPMIQVLAYGHVDQGFINYVESSFAIRHITTHTLFVQYGQISREDIVKQLILQGVKALVVLDQGKESMRKLYLQVFERNTSGANSYRFDEYDSVSVDEAIAVIERSQQATEQPQSIPTVTSSTAQAAYQAQQLLMQQQPQQPPSTQAQAISSLDPNTLASVIGLLKNMVQPTTQQQQQQQQQPPQVPVSIPANPTYTSQPMAQQNPPISLSQLQQLLGSALGTSFSQPNSGMTTPSPATFNQVPTTFPSSQPQHVSQAAYLPQQQQSIPTSTPNLSISDLLQKLQSVTQQQQMQHQ</sequence>
<dbReference type="InterPro" id="IPR035979">
    <property type="entry name" value="RBD_domain_sf"/>
</dbReference>
<evidence type="ECO:0000256" key="1">
    <source>
        <dbReference type="PROSITE-ProRule" id="PRU00176"/>
    </source>
</evidence>
<protein>
    <recommendedName>
        <fullName evidence="3">RRM domain-containing protein</fullName>
    </recommendedName>
</protein>
<feature type="region of interest" description="Disordered" evidence="2">
    <location>
        <begin position="508"/>
        <end position="543"/>
    </location>
</feature>
<feature type="region of interest" description="Disordered" evidence="2">
    <location>
        <begin position="277"/>
        <end position="332"/>
    </location>
</feature>
<dbReference type="SUPFAM" id="SSF54928">
    <property type="entry name" value="RNA-binding domain, RBD"/>
    <property type="match status" value="1"/>
</dbReference>
<dbReference type="SMART" id="SM00360">
    <property type="entry name" value="RRM"/>
    <property type="match status" value="1"/>
</dbReference>
<dbReference type="AlphaFoldDB" id="A0A077WH80"/>
<feature type="compositionally biased region" description="Low complexity" evidence="2">
    <location>
        <begin position="508"/>
        <end position="521"/>
    </location>
</feature>
<evidence type="ECO:0000256" key="2">
    <source>
        <dbReference type="SAM" id="MobiDB-lite"/>
    </source>
</evidence>
<dbReference type="OrthoDB" id="10044938at2759"/>
<proteinExistence type="predicted"/>
<feature type="region of interest" description="Disordered" evidence="2">
    <location>
        <begin position="204"/>
        <end position="259"/>
    </location>
</feature>
<organism evidence="4">
    <name type="scientific">Lichtheimia ramosa</name>
    <dbReference type="NCBI Taxonomy" id="688394"/>
    <lineage>
        <taxon>Eukaryota</taxon>
        <taxon>Fungi</taxon>
        <taxon>Fungi incertae sedis</taxon>
        <taxon>Mucoromycota</taxon>
        <taxon>Mucoromycotina</taxon>
        <taxon>Mucoromycetes</taxon>
        <taxon>Mucorales</taxon>
        <taxon>Lichtheimiaceae</taxon>
        <taxon>Lichtheimia</taxon>
    </lineage>
</organism>
<dbReference type="EMBL" id="LK023319">
    <property type="protein sequence ID" value="CDS06393.1"/>
    <property type="molecule type" value="Genomic_DNA"/>
</dbReference>
<feature type="region of interest" description="Disordered" evidence="2">
    <location>
        <begin position="90"/>
        <end position="114"/>
    </location>
</feature>
<reference evidence="4" key="1">
    <citation type="journal article" date="2014" name="Genome Announc.">
        <title>De novo whole-genome sequence and genome annotation of Lichtheimia ramosa.</title>
        <authorList>
            <person name="Linde J."/>
            <person name="Schwartze V."/>
            <person name="Binder U."/>
            <person name="Lass-Florl C."/>
            <person name="Voigt K."/>
            <person name="Horn F."/>
        </authorList>
    </citation>
    <scope>NUCLEOTIDE SEQUENCE</scope>
    <source>
        <strain evidence="4">JMRC FSU:6197</strain>
    </source>
</reference>
<feature type="compositionally biased region" description="Polar residues" evidence="2">
    <location>
        <begin position="246"/>
        <end position="256"/>
    </location>
</feature>
<feature type="region of interest" description="Disordered" evidence="2">
    <location>
        <begin position="26"/>
        <end position="75"/>
    </location>
</feature>
<feature type="compositionally biased region" description="Polar residues" evidence="2">
    <location>
        <begin position="561"/>
        <end position="594"/>
    </location>
</feature>
<dbReference type="InterPro" id="IPR012677">
    <property type="entry name" value="Nucleotide-bd_a/b_plait_sf"/>
</dbReference>
<dbReference type="Pfam" id="PF00076">
    <property type="entry name" value="RRM_1"/>
    <property type="match status" value="1"/>
</dbReference>
<feature type="compositionally biased region" description="Basic residues" evidence="2">
    <location>
        <begin position="104"/>
        <end position="114"/>
    </location>
</feature>
<accession>A0A077WH80</accession>
<dbReference type="PROSITE" id="PS50102">
    <property type="entry name" value="RRM"/>
    <property type="match status" value="1"/>
</dbReference>
<gene>
    <name evidence="4" type="ORF">LRAMOSA08921</name>
</gene>
<feature type="domain" description="RRM" evidence="3">
    <location>
        <begin position="123"/>
        <end position="193"/>
    </location>
</feature>